<proteinExistence type="inferred from homology"/>
<dbReference type="Gene3D" id="3.20.20.80">
    <property type="entry name" value="Glycosidases"/>
    <property type="match status" value="1"/>
</dbReference>
<comment type="subunit">
    <text evidence="3">Homotrimer.</text>
</comment>
<dbReference type="Pfam" id="PF08307">
    <property type="entry name" value="Glyco_hydro_98C"/>
    <property type="match status" value="1"/>
</dbReference>
<evidence type="ECO:0000256" key="1">
    <source>
        <dbReference type="ARBA" id="ARBA00002219"/>
    </source>
</evidence>
<dbReference type="GO" id="GO:0042806">
    <property type="term" value="F:fucose binding"/>
    <property type="evidence" value="ECO:0007669"/>
    <property type="project" value="UniProtKB-ARBA"/>
</dbReference>
<dbReference type="InterPro" id="IPR013190">
    <property type="entry name" value="GH98_C"/>
</dbReference>
<protein>
    <submittedName>
        <fullName evidence="8">Exported glycosyl hydrolase</fullName>
    </submittedName>
</protein>
<dbReference type="AlphaFoldDB" id="A0A4L7MWE4"/>
<evidence type="ECO:0000256" key="3">
    <source>
        <dbReference type="ARBA" id="ARBA00011233"/>
    </source>
</evidence>
<keyword evidence="8" id="KW-0378">Hydrolase</keyword>
<evidence type="ECO:0000256" key="2">
    <source>
        <dbReference type="ARBA" id="ARBA00010147"/>
    </source>
</evidence>
<dbReference type="Gene3D" id="2.60.120.260">
    <property type="entry name" value="Galactose-binding domain-like"/>
    <property type="match status" value="3"/>
</dbReference>
<dbReference type="RefSeq" id="WP_084865750.1">
    <property type="nucleotide sequence ID" value="NZ_LR216018.1"/>
</dbReference>
<dbReference type="PROSITE" id="PS50022">
    <property type="entry name" value="FA58C_3"/>
    <property type="match status" value="1"/>
</dbReference>
<gene>
    <name evidence="8" type="ORF">SAMEA2696413_00610</name>
</gene>
<dbReference type="PANTHER" id="PTHR45713:SF6">
    <property type="entry name" value="F5_8 TYPE C DOMAIN-CONTAINING PROTEIN"/>
    <property type="match status" value="1"/>
</dbReference>
<dbReference type="InterPro" id="IPR013191">
    <property type="entry name" value="GH98_central"/>
</dbReference>
<comment type="function">
    <text evidence="1">Acts as a defensive agent. Recognizes blood group fucosylated oligosaccharides including A, B, H and Lewis B-type antigens. Does not recognize Lewis A antigen and has low affinity for monovalent haptens.</text>
</comment>
<dbReference type="SUPFAM" id="SSF49785">
    <property type="entry name" value="Galactose-binding domain-like"/>
    <property type="match status" value="3"/>
</dbReference>
<dbReference type="InterPro" id="IPR008979">
    <property type="entry name" value="Galactose-bd-like_sf"/>
</dbReference>
<organism evidence="8">
    <name type="scientific">Streptococcus pneumoniae</name>
    <dbReference type="NCBI Taxonomy" id="1313"/>
    <lineage>
        <taxon>Bacteria</taxon>
        <taxon>Bacillati</taxon>
        <taxon>Bacillota</taxon>
        <taxon>Bacilli</taxon>
        <taxon>Lactobacillales</taxon>
        <taxon>Streptococcaceae</taxon>
        <taxon>Streptococcus</taxon>
    </lineage>
</organism>
<dbReference type="InterPro" id="IPR000421">
    <property type="entry name" value="FA58C"/>
</dbReference>
<evidence type="ECO:0000256" key="6">
    <source>
        <dbReference type="ARBA" id="ARBA00022837"/>
    </source>
</evidence>
<name>A0A4L7MWE4_STREE</name>
<dbReference type="Pfam" id="PF08306">
    <property type="entry name" value="Glyco_hydro_98M"/>
    <property type="match status" value="1"/>
</dbReference>
<dbReference type="EMBL" id="CAATGN010000003">
    <property type="protein sequence ID" value="VNP52519.1"/>
    <property type="molecule type" value="Genomic_DNA"/>
</dbReference>
<dbReference type="Gene3D" id="3.30.2330.20">
    <property type="entry name" value="family 98 glycoside hydrolase"/>
    <property type="match status" value="1"/>
</dbReference>
<evidence type="ECO:0000256" key="5">
    <source>
        <dbReference type="ARBA" id="ARBA00022734"/>
    </source>
</evidence>
<evidence type="ECO:0000256" key="7">
    <source>
        <dbReference type="ARBA" id="ARBA00023157"/>
    </source>
</evidence>
<dbReference type="SMART" id="SM00607">
    <property type="entry name" value="FTP"/>
    <property type="match status" value="3"/>
</dbReference>
<evidence type="ECO:0000256" key="4">
    <source>
        <dbReference type="ARBA" id="ARBA00022723"/>
    </source>
</evidence>
<keyword evidence="4" id="KW-0479">Metal-binding</keyword>
<keyword evidence="6" id="KW-0106">Calcium</keyword>
<dbReference type="GO" id="GO:0016787">
    <property type="term" value="F:hydrolase activity"/>
    <property type="evidence" value="ECO:0007669"/>
    <property type="project" value="UniProtKB-KW"/>
</dbReference>
<accession>A0A4L7MWE4</accession>
<keyword evidence="7" id="KW-1015">Disulfide bond</keyword>
<dbReference type="PANTHER" id="PTHR45713">
    <property type="entry name" value="FTP DOMAIN-CONTAINING PROTEIN"/>
    <property type="match status" value="1"/>
</dbReference>
<comment type="similarity">
    <text evidence="2">Belongs to the fucolectin family.</text>
</comment>
<dbReference type="GO" id="GO:0010185">
    <property type="term" value="P:regulation of cellular defense response"/>
    <property type="evidence" value="ECO:0007669"/>
    <property type="project" value="UniProtKB-ARBA"/>
</dbReference>
<dbReference type="GO" id="GO:0005975">
    <property type="term" value="P:carbohydrate metabolic process"/>
    <property type="evidence" value="ECO:0007669"/>
    <property type="project" value="InterPro"/>
</dbReference>
<dbReference type="GO" id="GO:0046872">
    <property type="term" value="F:metal ion binding"/>
    <property type="evidence" value="ECO:0007669"/>
    <property type="project" value="UniProtKB-KW"/>
</dbReference>
<sequence>MNKEKIKRKLITILFVCIGMLCFGLLAGVKADNRVQMRTTINNESPLLLSPLYGNDNGNGLWWGNTLKGAWEAIPEDVKPYAAIELHPAKVCKPTSCIPRDTKELREWYVKMLEEAQSLNIPVFLVIMSAGERNTVPPEWLDEQFQKYSVLKGVLNIENYWIYNNQLAPHSAKYLEVCAKYGAHFIWHDHEKWFWETIMNDPTFFEASQKYHKNLVLATKNTPIRDDAGTDSIVSGFWLSGLCDNWGSSTDTWKWWEKHYTNTFETGRARDMRSYASEPESMIAMEMMNVYTGGGTVYNFECAAYTFMTNDVPTPAFTKGIIPFFRHAIQNPAPSKEEVVNRTKAVFWNGEGRISSLNGFYQGLYSNDETMPLYNNGRYHILPVIHEKIDKEKISSIFPNAKILTKNSEELSSKVNYLNSLYPKLYEGDGYAQRVGNSWYIYNSNANINKNQQVMLPMYTNNTKSLSLDLTPHTYAVVKENPNNLHILLNNYRTDKTAMWALSGNFDASKSWKKEELELANWISKNYSINPVDNDFRTTTLTLKGHTGHKPQINISGDKNHYTYTENWDENTHVYTITVNHNGMVEMSINTEGTGPVPVPFPTPDKFNDGNLNIAYAKPTTQSSVDYNGDSNRAVDGNRNGNFNSGSVTHTRADNPSWWEVDLKKMDKVGLVKIYNRTDAETQRLSNFDVILYDNNRNEVAKKHVNNLSGESVSLDFKEKGVRYIKVKLLTSGVPLSLAEVEVFRESDGKQSEEDIDKITEDKVVSTNKVATQSSTNYEGVAALAVDGNKDGDYGHHSVTHTKADSNAWWQVDLGEEFTVSKVDIYNRTDAEPQRLSNFDVIFLSSSGEEVFRRHFDKVVDGLLSLKVPSVGAKLVKIELKSSAIPLSLAEVEVYGSKRTPKKLSNIALAKETRQSSTDYNGFSRLAVDGNKNGDYGHHSVTHTKGDSPSWWEIDLAQTEELEKLIIYNRTDAEIQRLSNFDIIIYDSNNHEVFKQHIDSLESNNLSIDLKGLKGKKVRISLRNAGIPLSLAEVEVYTYK</sequence>
<reference evidence="8" key="1">
    <citation type="submission" date="2019-04" db="EMBL/GenBank/DDBJ databases">
        <authorList>
            <consortium name="Pathogen Informatics"/>
        </authorList>
    </citation>
    <scope>NUCLEOTIDE SEQUENCE</scope>
    <source>
        <strain evidence="8">GPSC34</strain>
    </source>
</reference>
<evidence type="ECO:0000313" key="8">
    <source>
        <dbReference type="EMBL" id="VNP52519.1"/>
    </source>
</evidence>
<dbReference type="InterPro" id="IPR006585">
    <property type="entry name" value="FTP1"/>
</dbReference>
<dbReference type="InterPro" id="IPR051941">
    <property type="entry name" value="BG_Antigen-Binding_Lectin"/>
</dbReference>
<dbReference type="Gene3D" id="2.60.220.10">
    <property type="entry name" value="Polysaccharide lyase family 8-like, C-terminal"/>
    <property type="match status" value="1"/>
</dbReference>
<dbReference type="InterPro" id="IPR011071">
    <property type="entry name" value="Lyase_8-like_C"/>
</dbReference>
<keyword evidence="5" id="KW-0430">Lectin</keyword>
<dbReference type="Pfam" id="PF22633">
    <property type="entry name" value="F5_F8_type_C_2"/>
    <property type="match status" value="3"/>
</dbReference>